<proteinExistence type="predicted"/>
<protein>
    <submittedName>
        <fullName evidence="1">Uncharacterized protein</fullName>
    </submittedName>
</protein>
<dbReference type="EMBL" id="CAJJDN010000189">
    <property type="protein sequence ID" value="CAD8128430.1"/>
    <property type="molecule type" value="Genomic_DNA"/>
</dbReference>
<sequence length="81" mass="9587">MKIINLPLKISEIKYVQDYECQLEIKKEISLGQMRHYMKNQLIQNTIGTIIYALNLNSKIIVSKQNQAINKIKEKQSFKYQ</sequence>
<comment type="caution">
    <text evidence="1">The sequence shown here is derived from an EMBL/GenBank/DDBJ whole genome shotgun (WGS) entry which is preliminary data.</text>
</comment>
<accession>A0A8S1RMW0</accession>
<reference evidence="1" key="1">
    <citation type="submission" date="2021-01" db="EMBL/GenBank/DDBJ databases">
        <authorList>
            <consortium name="Genoscope - CEA"/>
            <person name="William W."/>
        </authorList>
    </citation>
    <scope>NUCLEOTIDE SEQUENCE</scope>
</reference>
<gene>
    <name evidence="1" type="ORF">PSON_ATCC_30995.1.T1890006</name>
</gene>
<dbReference type="Proteomes" id="UP000692954">
    <property type="component" value="Unassembled WGS sequence"/>
</dbReference>
<organism evidence="1 2">
    <name type="scientific">Paramecium sonneborni</name>
    <dbReference type="NCBI Taxonomy" id="65129"/>
    <lineage>
        <taxon>Eukaryota</taxon>
        <taxon>Sar</taxon>
        <taxon>Alveolata</taxon>
        <taxon>Ciliophora</taxon>
        <taxon>Intramacronucleata</taxon>
        <taxon>Oligohymenophorea</taxon>
        <taxon>Peniculida</taxon>
        <taxon>Parameciidae</taxon>
        <taxon>Paramecium</taxon>
    </lineage>
</organism>
<dbReference type="AlphaFoldDB" id="A0A8S1RMW0"/>
<evidence type="ECO:0000313" key="2">
    <source>
        <dbReference type="Proteomes" id="UP000692954"/>
    </source>
</evidence>
<evidence type="ECO:0000313" key="1">
    <source>
        <dbReference type="EMBL" id="CAD8128430.1"/>
    </source>
</evidence>
<name>A0A8S1RMW0_9CILI</name>
<keyword evidence="2" id="KW-1185">Reference proteome</keyword>